<evidence type="ECO:0000256" key="2">
    <source>
        <dbReference type="ARBA" id="ARBA00022448"/>
    </source>
</evidence>
<reference evidence="14 15" key="1">
    <citation type="submission" date="2019-02" db="EMBL/GenBank/DDBJ databases">
        <title>Siculibacillus lacustris gen. nov., sp. nov., a new rosette-forming bacterium isolated from a freshwater crater lake (Lake St. Ana, Romania).</title>
        <authorList>
            <person name="Felfoldi T."/>
            <person name="Marton Z."/>
            <person name="Szabo A."/>
            <person name="Mentes A."/>
            <person name="Boka K."/>
            <person name="Marialigeti K."/>
            <person name="Mathe I."/>
            <person name="Koncz M."/>
            <person name="Schumann P."/>
            <person name="Toth E."/>
        </authorList>
    </citation>
    <scope>NUCLEOTIDE SEQUENCE [LARGE SCALE GENOMIC DNA]</scope>
    <source>
        <strain evidence="14 15">SA-279</strain>
    </source>
</reference>
<evidence type="ECO:0008006" key="16">
    <source>
        <dbReference type="Google" id="ProtNLM"/>
    </source>
</evidence>
<dbReference type="SUPFAM" id="SSF81324">
    <property type="entry name" value="Voltage-gated potassium channels"/>
    <property type="match status" value="1"/>
</dbReference>
<feature type="transmembrane region" description="Helical" evidence="11">
    <location>
        <begin position="112"/>
        <end position="133"/>
    </location>
</feature>
<evidence type="ECO:0000256" key="6">
    <source>
        <dbReference type="ARBA" id="ARBA00022958"/>
    </source>
</evidence>
<dbReference type="Gene3D" id="1.10.287.70">
    <property type="match status" value="1"/>
</dbReference>
<dbReference type="GO" id="GO:1990573">
    <property type="term" value="P:potassium ion import across plasma membrane"/>
    <property type="evidence" value="ECO:0007669"/>
    <property type="project" value="TreeGrafter"/>
</dbReference>
<dbReference type="Proteomes" id="UP000292781">
    <property type="component" value="Unassembled WGS sequence"/>
</dbReference>
<dbReference type="RefSeq" id="WP_131305161.1">
    <property type="nucleotide sequence ID" value="NZ_SJFN01000001.1"/>
</dbReference>
<feature type="domain" description="Potassium channel" evidence="12">
    <location>
        <begin position="68"/>
        <end position="136"/>
    </location>
</feature>
<evidence type="ECO:0000313" key="14">
    <source>
        <dbReference type="EMBL" id="TBW41411.1"/>
    </source>
</evidence>
<dbReference type="Pfam" id="PF07885">
    <property type="entry name" value="Ion_trans_2"/>
    <property type="match status" value="1"/>
</dbReference>
<dbReference type="GO" id="GO:0034765">
    <property type="term" value="P:regulation of monoatomic ion transmembrane transport"/>
    <property type="evidence" value="ECO:0007669"/>
    <property type="project" value="TreeGrafter"/>
</dbReference>
<evidence type="ECO:0000256" key="8">
    <source>
        <dbReference type="ARBA" id="ARBA00023065"/>
    </source>
</evidence>
<keyword evidence="6" id="KW-0630">Potassium</keyword>
<evidence type="ECO:0000256" key="5">
    <source>
        <dbReference type="ARBA" id="ARBA00022882"/>
    </source>
</evidence>
<dbReference type="Gene3D" id="2.60.40.1400">
    <property type="entry name" value="G protein-activated inward rectifier potassium channel 1"/>
    <property type="match status" value="1"/>
</dbReference>
<keyword evidence="9 11" id="KW-0472">Membrane</keyword>
<dbReference type="InterPro" id="IPR016449">
    <property type="entry name" value="K_chnl_inward-rec_Kir"/>
</dbReference>
<dbReference type="PANTHER" id="PTHR11767">
    <property type="entry name" value="INWARD RECTIFIER POTASSIUM CHANNEL"/>
    <property type="match status" value="1"/>
</dbReference>
<dbReference type="AlphaFoldDB" id="A0A4Q9VYW9"/>
<evidence type="ECO:0000256" key="7">
    <source>
        <dbReference type="ARBA" id="ARBA00022989"/>
    </source>
</evidence>
<evidence type="ECO:0000256" key="9">
    <source>
        <dbReference type="ARBA" id="ARBA00023136"/>
    </source>
</evidence>
<evidence type="ECO:0000256" key="1">
    <source>
        <dbReference type="ARBA" id="ARBA00004141"/>
    </source>
</evidence>
<proteinExistence type="predicted"/>
<gene>
    <name evidence="14" type="ORF">EYW49_01405</name>
</gene>
<comment type="subcellular location">
    <subcellularLocation>
        <location evidence="1">Membrane</location>
        <topology evidence="1">Multi-pass membrane protein</topology>
    </subcellularLocation>
</comment>
<dbReference type="OrthoDB" id="9799090at2"/>
<protein>
    <recommendedName>
        <fullName evidence="16">Potassium channel protein</fullName>
    </recommendedName>
</protein>
<keyword evidence="10" id="KW-0407">Ion channel</keyword>
<evidence type="ECO:0000256" key="10">
    <source>
        <dbReference type="ARBA" id="ARBA00023303"/>
    </source>
</evidence>
<dbReference type="Pfam" id="PF17655">
    <property type="entry name" value="IRK_C"/>
    <property type="match status" value="1"/>
</dbReference>
<dbReference type="InterPro" id="IPR041647">
    <property type="entry name" value="IRK_C"/>
</dbReference>
<feature type="transmembrane region" description="Helical" evidence="11">
    <location>
        <begin position="83"/>
        <end position="100"/>
    </location>
</feature>
<evidence type="ECO:0000256" key="3">
    <source>
        <dbReference type="ARBA" id="ARBA00022538"/>
    </source>
</evidence>
<dbReference type="GO" id="GO:0005242">
    <property type="term" value="F:inward rectifier potassium channel activity"/>
    <property type="evidence" value="ECO:0007669"/>
    <property type="project" value="InterPro"/>
</dbReference>
<keyword evidence="7 11" id="KW-1133">Transmembrane helix</keyword>
<evidence type="ECO:0000256" key="11">
    <source>
        <dbReference type="SAM" id="Phobius"/>
    </source>
</evidence>
<evidence type="ECO:0000259" key="12">
    <source>
        <dbReference type="Pfam" id="PF07885"/>
    </source>
</evidence>
<dbReference type="InterPro" id="IPR013099">
    <property type="entry name" value="K_chnl_dom"/>
</dbReference>
<dbReference type="GO" id="GO:0005886">
    <property type="term" value="C:plasma membrane"/>
    <property type="evidence" value="ECO:0007669"/>
    <property type="project" value="TreeGrafter"/>
</dbReference>
<comment type="caution">
    <text evidence="14">The sequence shown here is derived from an EMBL/GenBank/DDBJ whole genome shotgun (WGS) entry which is preliminary data.</text>
</comment>
<evidence type="ECO:0000256" key="4">
    <source>
        <dbReference type="ARBA" id="ARBA00022692"/>
    </source>
</evidence>
<feature type="domain" description="Inward rectifier potassium channel C-terminal" evidence="13">
    <location>
        <begin position="144"/>
        <end position="302"/>
    </location>
</feature>
<dbReference type="InterPro" id="IPR013518">
    <property type="entry name" value="K_chnl_inward-rec_Kir_cyto"/>
</dbReference>
<keyword evidence="15" id="KW-1185">Reference proteome</keyword>
<dbReference type="PRINTS" id="PR00169">
    <property type="entry name" value="KCHANNEL"/>
</dbReference>
<keyword evidence="2" id="KW-0813">Transport</keyword>
<dbReference type="GO" id="GO:0034702">
    <property type="term" value="C:monoatomic ion channel complex"/>
    <property type="evidence" value="ECO:0007669"/>
    <property type="project" value="UniProtKB-KW"/>
</dbReference>
<accession>A0A4Q9VYW9</accession>
<dbReference type="EMBL" id="SJFN01000001">
    <property type="protein sequence ID" value="TBW41411.1"/>
    <property type="molecule type" value="Genomic_DNA"/>
</dbReference>
<dbReference type="PANTHER" id="PTHR11767:SF102">
    <property type="entry name" value="INWARDLY RECTIFYING POTASSIUM CHANNEL 1, ISOFORM F"/>
    <property type="match status" value="1"/>
</dbReference>
<keyword evidence="8" id="KW-0406">Ion transport</keyword>
<dbReference type="InterPro" id="IPR014756">
    <property type="entry name" value="Ig_E-set"/>
</dbReference>
<keyword evidence="3" id="KW-0633">Potassium transport</keyword>
<evidence type="ECO:0000313" key="15">
    <source>
        <dbReference type="Proteomes" id="UP000292781"/>
    </source>
</evidence>
<dbReference type="PRINTS" id="PR01320">
    <property type="entry name" value="KIRCHANNEL"/>
</dbReference>
<organism evidence="14 15">
    <name type="scientific">Siculibacillus lacustris</name>
    <dbReference type="NCBI Taxonomy" id="1549641"/>
    <lineage>
        <taxon>Bacteria</taxon>
        <taxon>Pseudomonadati</taxon>
        <taxon>Pseudomonadota</taxon>
        <taxon>Alphaproteobacteria</taxon>
        <taxon>Hyphomicrobiales</taxon>
        <taxon>Ancalomicrobiaceae</taxon>
        <taxon>Siculibacillus</taxon>
    </lineage>
</organism>
<keyword evidence="4 11" id="KW-0812">Transmembrane</keyword>
<sequence length="306" mass="34272">MFEDPPAHEPTRTPVRAVRVGDREVLVPRRDRHFWSDLHHRAVTIGWPAFFLIAASLFLSFNLVFASLYRLGTAPIANVADDGFLGLFWFSIETLATVGYGDMHPQTTWGHIVATCEIFTGMSLMAVMTGLVFTRFSRPLARFVFARHPVVAPVDGRPTLMIRLANQRANAIAGATAKLWLVRNEVGVDGTRMRRFYELALQRRENPVFALSWTLFHDLDDASPLCDVAPESLATSNAEIVLTVTGTDENTSQQLHARHTYRHGDLRWNHRYADILVTSPDGRPMVDQSRFHEVVAVGTPVAPEAT</sequence>
<name>A0A4Q9VYW9_9HYPH</name>
<dbReference type="SUPFAM" id="SSF81296">
    <property type="entry name" value="E set domains"/>
    <property type="match status" value="1"/>
</dbReference>
<feature type="transmembrane region" description="Helical" evidence="11">
    <location>
        <begin position="45"/>
        <end position="71"/>
    </location>
</feature>
<evidence type="ECO:0000259" key="13">
    <source>
        <dbReference type="Pfam" id="PF17655"/>
    </source>
</evidence>
<keyword evidence="5" id="KW-0851">Voltage-gated channel</keyword>